<evidence type="ECO:0000256" key="1">
    <source>
        <dbReference type="ARBA" id="ARBA00006484"/>
    </source>
</evidence>
<dbReference type="EMBL" id="PDLN01000003">
    <property type="protein sequence ID" value="RDW91735.1"/>
    <property type="molecule type" value="Genomic_DNA"/>
</dbReference>
<reference evidence="3 4" key="1">
    <citation type="journal article" date="2018" name="IMA Fungus">
        <title>IMA Genome-F 9: Draft genome sequence of Annulohypoxylon stygium, Aspergillus mulundensis, Berkeleyomyces basicola (syn. Thielaviopsis basicola), Ceratocystis smalleyi, two Cercospora beticola strains, Coleophoma cylindrospora, Fusarium fracticaudum, Phialophora cf. hyalina, and Morchella septimelata.</title>
        <authorList>
            <person name="Wingfield B.D."/>
            <person name="Bills G.F."/>
            <person name="Dong Y."/>
            <person name="Huang W."/>
            <person name="Nel W.J."/>
            <person name="Swalarsk-Parry B.S."/>
            <person name="Vaghefi N."/>
            <person name="Wilken P.M."/>
            <person name="An Z."/>
            <person name="de Beer Z.W."/>
            <person name="De Vos L."/>
            <person name="Chen L."/>
            <person name="Duong T.A."/>
            <person name="Gao Y."/>
            <person name="Hammerbacher A."/>
            <person name="Kikkert J.R."/>
            <person name="Li Y."/>
            <person name="Li H."/>
            <person name="Li K."/>
            <person name="Li Q."/>
            <person name="Liu X."/>
            <person name="Ma X."/>
            <person name="Naidoo K."/>
            <person name="Pethybridge S.J."/>
            <person name="Sun J."/>
            <person name="Steenkamp E.T."/>
            <person name="van der Nest M.A."/>
            <person name="van Wyk S."/>
            <person name="Wingfield M.J."/>
            <person name="Xiong C."/>
            <person name="Yue Q."/>
            <person name="Zhang X."/>
        </authorList>
    </citation>
    <scope>NUCLEOTIDE SEQUENCE [LARGE SCALE GENOMIC DNA]</scope>
    <source>
        <strain evidence="3 4">BP5796</strain>
    </source>
</reference>
<dbReference type="Gene3D" id="3.40.50.720">
    <property type="entry name" value="NAD(P)-binding Rossmann-like Domain"/>
    <property type="match status" value="1"/>
</dbReference>
<organism evidence="3 4">
    <name type="scientific">Coleophoma crateriformis</name>
    <dbReference type="NCBI Taxonomy" id="565419"/>
    <lineage>
        <taxon>Eukaryota</taxon>
        <taxon>Fungi</taxon>
        <taxon>Dikarya</taxon>
        <taxon>Ascomycota</taxon>
        <taxon>Pezizomycotina</taxon>
        <taxon>Leotiomycetes</taxon>
        <taxon>Helotiales</taxon>
        <taxon>Dermateaceae</taxon>
        <taxon>Coleophoma</taxon>
    </lineage>
</organism>
<accession>A0A3D8SZJ4</accession>
<dbReference type="AlphaFoldDB" id="A0A3D8SZJ4"/>
<keyword evidence="4" id="KW-1185">Reference proteome</keyword>
<dbReference type="OrthoDB" id="5336600at2759"/>
<gene>
    <name evidence="3" type="ORF">BP5796_02900</name>
</gene>
<comment type="similarity">
    <text evidence="1">Belongs to the short-chain dehydrogenases/reductases (SDR) family.</text>
</comment>
<dbReference type="GO" id="GO:0016491">
    <property type="term" value="F:oxidoreductase activity"/>
    <property type="evidence" value="ECO:0007669"/>
    <property type="project" value="UniProtKB-KW"/>
</dbReference>
<comment type="caution">
    <text evidence="3">The sequence shown here is derived from an EMBL/GenBank/DDBJ whole genome shotgun (WGS) entry which is preliminary data.</text>
</comment>
<dbReference type="Pfam" id="PF00106">
    <property type="entry name" value="adh_short"/>
    <property type="match status" value="1"/>
</dbReference>
<evidence type="ECO:0000313" key="3">
    <source>
        <dbReference type="EMBL" id="RDW91735.1"/>
    </source>
</evidence>
<dbReference type="InterPro" id="IPR002347">
    <property type="entry name" value="SDR_fam"/>
</dbReference>
<proteinExistence type="inferred from homology"/>
<evidence type="ECO:0000313" key="4">
    <source>
        <dbReference type="Proteomes" id="UP000256328"/>
    </source>
</evidence>
<dbReference type="Proteomes" id="UP000256328">
    <property type="component" value="Unassembled WGS sequence"/>
</dbReference>
<name>A0A3D8SZJ4_9HELO</name>
<dbReference type="SUPFAM" id="SSF51735">
    <property type="entry name" value="NAD(P)-binding Rossmann-fold domains"/>
    <property type="match status" value="1"/>
</dbReference>
<protein>
    <submittedName>
        <fullName evidence="3">Putative short chain type dehydrogenase</fullName>
    </submittedName>
</protein>
<dbReference type="CDD" id="cd05233">
    <property type="entry name" value="SDR_c"/>
    <property type="match status" value="1"/>
</dbReference>
<dbReference type="PANTHER" id="PTHR43669:SF4">
    <property type="entry name" value="SHORT-CHAIN DEHYDROGENASE"/>
    <property type="match status" value="1"/>
</dbReference>
<sequence length="235" mass="25362">MTNTSPIILILGAGPNIGQAVARTFASRGYKVALAARSLNEADSTDNQLNITSDFANSDDVVHAFKRVNKVFGIPSVVVYNVSASTLTPPEDPFALPLAAFNRDITINITSAFVAAQQAALGFGKLPASASRTFIYTGNILNVTILPSFLDQGVGKSAGAHMIWAASAAYKERGFKFYYGDERKADGTAIYRVDGDAHAKIYWELTEEKTHGPWMQTFVKGVGYKKFDSQYASSS</sequence>
<dbReference type="PANTHER" id="PTHR43669">
    <property type="entry name" value="5-KETO-D-GLUCONATE 5-REDUCTASE"/>
    <property type="match status" value="1"/>
</dbReference>
<keyword evidence="2" id="KW-0560">Oxidoreductase</keyword>
<dbReference type="InterPro" id="IPR036291">
    <property type="entry name" value="NAD(P)-bd_dom_sf"/>
</dbReference>
<evidence type="ECO:0000256" key="2">
    <source>
        <dbReference type="ARBA" id="ARBA00023002"/>
    </source>
</evidence>